<dbReference type="PANTHER" id="PTHR39456">
    <property type="entry name" value="METAL-DEPENDENT HYDROLASE"/>
    <property type="match status" value="1"/>
</dbReference>
<dbReference type="PANTHER" id="PTHR39456:SF1">
    <property type="entry name" value="METAL-DEPENDENT HYDROLASE"/>
    <property type="match status" value="1"/>
</dbReference>
<dbReference type="Pfam" id="PF10118">
    <property type="entry name" value="Metal_hydrol"/>
    <property type="match status" value="1"/>
</dbReference>
<dbReference type="AlphaFoldDB" id="A0A382GF40"/>
<proteinExistence type="predicted"/>
<sequence>MSEQAKIESELEAVRAHMPVRIMDFEIDPQLVHDALPELFPVYGISMTLPYLEPYLIRTMREALEHCTDPVIAQEVRQFIGQEAQHYRQHAVLNDMIRSISPELEGLREIEDQLAADYKRFTQTKSLKFNLAYAEGFEAAAFAGGRANFRNNVFDRLETIQNTDLLRLFIWHALEEIEHNTVTFNMYDYLYGDYLYRLVAGTYGQYHFFKYVFLFSKFIAQNAPQALAQGRALWPSENLLGDWKEQLSLLGEISRVYLPGYNPAKMKVPDSVAEYSKTYVEQAREIRPMHAR</sequence>
<name>A0A382GF40_9ZZZZ</name>
<accession>A0A382GF40</accession>
<evidence type="ECO:0008006" key="2">
    <source>
        <dbReference type="Google" id="ProtNLM"/>
    </source>
</evidence>
<reference evidence="1" key="1">
    <citation type="submission" date="2018-05" db="EMBL/GenBank/DDBJ databases">
        <authorList>
            <person name="Lanie J.A."/>
            <person name="Ng W.-L."/>
            <person name="Kazmierczak K.M."/>
            <person name="Andrzejewski T.M."/>
            <person name="Davidsen T.M."/>
            <person name="Wayne K.J."/>
            <person name="Tettelin H."/>
            <person name="Glass J.I."/>
            <person name="Rusch D."/>
            <person name="Podicherti R."/>
            <person name="Tsui H.-C.T."/>
            <person name="Winkler M.E."/>
        </authorList>
    </citation>
    <scope>NUCLEOTIDE SEQUENCE</scope>
</reference>
<dbReference type="InterPro" id="IPR016516">
    <property type="entry name" value="UCP07580"/>
</dbReference>
<organism evidence="1">
    <name type="scientific">marine metagenome</name>
    <dbReference type="NCBI Taxonomy" id="408172"/>
    <lineage>
        <taxon>unclassified sequences</taxon>
        <taxon>metagenomes</taxon>
        <taxon>ecological metagenomes</taxon>
    </lineage>
</organism>
<protein>
    <recommendedName>
        <fullName evidence="2">Metal-dependent hydrolase</fullName>
    </recommendedName>
</protein>
<dbReference type="EMBL" id="UINC01055035">
    <property type="protein sequence ID" value="SVB73462.1"/>
    <property type="molecule type" value="Genomic_DNA"/>
</dbReference>
<evidence type="ECO:0000313" key="1">
    <source>
        <dbReference type="EMBL" id="SVB73462.1"/>
    </source>
</evidence>
<gene>
    <name evidence="1" type="ORF">METZ01_LOCUS226316</name>
</gene>